<gene>
    <name evidence="2" type="ORF">LA5096_01137</name>
</gene>
<accession>A0A0M7ABQ9</accession>
<keyword evidence="1" id="KW-0175">Coiled coil</keyword>
<evidence type="ECO:0000313" key="2">
    <source>
        <dbReference type="EMBL" id="CTQ66542.1"/>
    </source>
</evidence>
<name>A0A0M7ABQ9_9HYPH</name>
<dbReference type="AlphaFoldDB" id="A0A0M7ABQ9"/>
<protein>
    <submittedName>
        <fullName evidence="2">Uncharacterized protein</fullName>
    </submittedName>
</protein>
<dbReference type="RefSeq" id="WP_055114981.1">
    <property type="nucleotide sequence ID" value="NZ_CXWA01000002.1"/>
</dbReference>
<evidence type="ECO:0000256" key="1">
    <source>
        <dbReference type="SAM" id="Coils"/>
    </source>
</evidence>
<reference evidence="3" key="1">
    <citation type="submission" date="2015-07" db="EMBL/GenBank/DDBJ databases">
        <authorList>
            <person name="Rodrigo-Torres Lidia"/>
            <person name="Arahal R.David."/>
        </authorList>
    </citation>
    <scope>NUCLEOTIDE SEQUENCE [LARGE SCALE GENOMIC DNA]</scope>
    <source>
        <strain evidence="3">CECT 5096</strain>
    </source>
</reference>
<sequence>MKTTQELEGRFEAAEAQAKDVVARLKALNGRSVDARGRIKKRADAIVVILARLEEVGAATLENLDADRIVDALETAFAKRAGAVTGKLGDLAELARDLPERVGQIAPPENRASLEEKIDDLTERARNGAESVADTVASRLVTDGVEVTAGNLTDTVEQVSDAFNSAREETTEAYDTLGVAASELGEQCVDDFEARTASLAQAWENRADSVLETLENHSANYANRAEQLADRFRSLQTTILALFAELSDRRVELSDLLEDNTGASGEILEIVESATDALKSVG</sequence>
<evidence type="ECO:0000313" key="3">
    <source>
        <dbReference type="Proteomes" id="UP000049983"/>
    </source>
</evidence>
<dbReference type="GeneID" id="97668567"/>
<dbReference type="Proteomes" id="UP000049983">
    <property type="component" value="Unassembled WGS sequence"/>
</dbReference>
<organism evidence="2 3">
    <name type="scientific">Roseibium album</name>
    <dbReference type="NCBI Taxonomy" id="311410"/>
    <lineage>
        <taxon>Bacteria</taxon>
        <taxon>Pseudomonadati</taxon>
        <taxon>Pseudomonadota</taxon>
        <taxon>Alphaproteobacteria</taxon>
        <taxon>Hyphomicrobiales</taxon>
        <taxon>Stappiaceae</taxon>
        <taxon>Roseibium</taxon>
    </lineage>
</organism>
<feature type="coiled-coil region" evidence="1">
    <location>
        <begin position="4"/>
        <end position="31"/>
    </location>
</feature>
<feature type="coiled-coil region" evidence="1">
    <location>
        <begin position="200"/>
        <end position="231"/>
    </location>
</feature>
<dbReference type="EMBL" id="CXWC01000002">
    <property type="protein sequence ID" value="CTQ66542.1"/>
    <property type="molecule type" value="Genomic_DNA"/>
</dbReference>
<keyword evidence="3" id="KW-1185">Reference proteome</keyword>
<proteinExistence type="predicted"/>
<dbReference type="STRING" id="311410.LA5095_02281"/>
<dbReference type="Gene3D" id="1.20.120.20">
    <property type="entry name" value="Apolipoprotein"/>
    <property type="match status" value="1"/>
</dbReference>